<reference evidence="1 2" key="1">
    <citation type="journal article" date="2007" name="Proc. Natl. Acad. Sci. U.S.A.">
        <title>Genome dynamics in a natural archaeal population.</title>
        <authorList>
            <person name="Allen E.E."/>
            <person name="Tyson G.W."/>
            <person name="Whitaker R.J."/>
            <person name="Detter J.C."/>
            <person name="Richardson P.M."/>
            <person name="Banfield J.F."/>
        </authorList>
    </citation>
    <scope>NUCLEOTIDE SEQUENCE [LARGE SCALE GENOMIC DNA]</scope>
    <source>
        <strain evidence="2">fer1</strain>
    </source>
</reference>
<sequence>MERRELTPVEIIASGFEGLNISPYVKLSMVNEAGSLYALA</sequence>
<dbReference type="KEGG" id="fac:FACI_IFERC01G0498"/>
<evidence type="ECO:0000313" key="2">
    <source>
        <dbReference type="Proteomes" id="UP000014660"/>
    </source>
</evidence>
<dbReference type="RefSeq" id="WP_009886524.1">
    <property type="nucleotide sequence ID" value="NC_021592.1"/>
</dbReference>
<organism evidence="1 2">
    <name type="scientific">Ferroplasma acidarmanus Fer1</name>
    <dbReference type="NCBI Taxonomy" id="333146"/>
    <lineage>
        <taxon>Archaea</taxon>
        <taxon>Methanobacteriati</taxon>
        <taxon>Thermoplasmatota</taxon>
        <taxon>Thermoplasmata</taxon>
        <taxon>Thermoplasmatales</taxon>
        <taxon>Ferroplasmaceae</taxon>
        <taxon>Ferroplasma</taxon>
    </lineage>
</organism>
<gene>
    <name evidence="1" type="ORF">FACI_IFERC00001G0498</name>
</gene>
<dbReference type="GeneID" id="73909247"/>
<dbReference type="EMBL" id="CP004145">
    <property type="protein sequence ID" value="AGO60478.1"/>
    <property type="molecule type" value="Genomic_DNA"/>
</dbReference>
<keyword evidence="2" id="KW-1185">Reference proteome</keyword>
<dbReference type="AlphaFoldDB" id="S0AMF9"/>
<name>S0AMF9_FERAC</name>
<dbReference type="Proteomes" id="UP000014660">
    <property type="component" value="Chromosome"/>
</dbReference>
<proteinExistence type="predicted"/>
<evidence type="ECO:0000313" key="1">
    <source>
        <dbReference type="EMBL" id="AGO60478.1"/>
    </source>
</evidence>
<accession>S0AMF9</accession>
<dbReference type="HOGENOM" id="CLU_3282692_0_0_2"/>
<protein>
    <submittedName>
        <fullName evidence="1">Transposase IS605 OrfB</fullName>
    </submittedName>
</protein>